<proteinExistence type="predicted"/>
<name>A0ABT3IFX0_9BACT</name>
<dbReference type="EMBL" id="JAPDNS010000001">
    <property type="protein sequence ID" value="MCW3482850.1"/>
    <property type="molecule type" value="Genomic_DNA"/>
</dbReference>
<evidence type="ECO:0000313" key="1">
    <source>
        <dbReference type="EMBL" id="MCW3482850.1"/>
    </source>
</evidence>
<evidence type="ECO:0000313" key="2">
    <source>
        <dbReference type="Proteomes" id="UP001207742"/>
    </source>
</evidence>
<organism evidence="1 2">
    <name type="scientific">Chitinophaga nivalis</name>
    <dbReference type="NCBI Taxonomy" id="2991709"/>
    <lineage>
        <taxon>Bacteria</taxon>
        <taxon>Pseudomonadati</taxon>
        <taxon>Bacteroidota</taxon>
        <taxon>Chitinophagia</taxon>
        <taxon>Chitinophagales</taxon>
        <taxon>Chitinophagaceae</taxon>
        <taxon>Chitinophaga</taxon>
    </lineage>
</organism>
<comment type="caution">
    <text evidence="1">The sequence shown here is derived from an EMBL/GenBank/DDBJ whole genome shotgun (WGS) entry which is preliminary data.</text>
</comment>
<protein>
    <submittedName>
        <fullName evidence="1">Uncharacterized protein</fullName>
    </submittedName>
</protein>
<gene>
    <name evidence="1" type="ORF">OL497_03030</name>
</gene>
<dbReference type="Proteomes" id="UP001207742">
    <property type="component" value="Unassembled WGS sequence"/>
</dbReference>
<keyword evidence="2" id="KW-1185">Reference proteome</keyword>
<dbReference type="RefSeq" id="WP_264727622.1">
    <property type="nucleotide sequence ID" value="NZ_JAPDNR010000001.1"/>
</dbReference>
<reference evidence="1 2" key="1">
    <citation type="submission" date="2022-10" db="EMBL/GenBank/DDBJ databases">
        <title>Chitinophaga nivalis PC15 sp. nov., isolated from Pyeongchang county, South Korea.</title>
        <authorList>
            <person name="Trinh H.N."/>
        </authorList>
    </citation>
    <scope>NUCLEOTIDE SEQUENCE [LARGE SCALE GENOMIC DNA]</scope>
    <source>
        <strain evidence="1 2">PC14</strain>
    </source>
</reference>
<sequence length="125" mass="14231">MGVSYRKEDLLEKLIREAGEALSKAGLQKSAPALQEMDRAMNEVLAAESDLMLQDVTHATMEDFQAYLRDNHLHTSTLELLAAVLQTQSELSKALYIYDFIYSRRATVSFQLLQQRALLRKRIGE</sequence>
<accession>A0ABT3IFX0</accession>